<dbReference type="Proteomes" id="UP000265520">
    <property type="component" value="Unassembled WGS sequence"/>
</dbReference>
<name>A0A392W5W2_9FABA</name>
<protein>
    <submittedName>
        <fullName evidence="1">Uncharacterized protein</fullName>
    </submittedName>
</protein>
<evidence type="ECO:0000313" key="1">
    <source>
        <dbReference type="EMBL" id="MCI94571.1"/>
    </source>
</evidence>
<keyword evidence="2" id="KW-1185">Reference proteome</keyword>
<organism evidence="1 2">
    <name type="scientific">Trifolium medium</name>
    <dbReference type="NCBI Taxonomy" id="97028"/>
    <lineage>
        <taxon>Eukaryota</taxon>
        <taxon>Viridiplantae</taxon>
        <taxon>Streptophyta</taxon>
        <taxon>Embryophyta</taxon>
        <taxon>Tracheophyta</taxon>
        <taxon>Spermatophyta</taxon>
        <taxon>Magnoliopsida</taxon>
        <taxon>eudicotyledons</taxon>
        <taxon>Gunneridae</taxon>
        <taxon>Pentapetalae</taxon>
        <taxon>rosids</taxon>
        <taxon>fabids</taxon>
        <taxon>Fabales</taxon>
        <taxon>Fabaceae</taxon>
        <taxon>Papilionoideae</taxon>
        <taxon>50 kb inversion clade</taxon>
        <taxon>NPAAA clade</taxon>
        <taxon>Hologalegina</taxon>
        <taxon>IRL clade</taxon>
        <taxon>Trifolieae</taxon>
        <taxon>Trifolium</taxon>
    </lineage>
</organism>
<proteinExistence type="predicted"/>
<dbReference type="EMBL" id="LXQA011360186">
    <property type="protein sequence ID" value="MCI94571.1"/>
    <property type="molecule type" value="Genomic_DNA"/>
</dbReference>
<accession>A0A392W5W2</accession>
<evidence type="ECO:0000313" key="2">
    <source>
        <dbReference type="Proteomes" id="UP000265520"/>
    </source>
</evidence>
<comment type="caution">
    <text evidence="1">The sequence shown here is derived from an EMBL/GenBank/DDBJ whole genome shotgun (WGS) entry which is preliminary data.</text>
</comment>
<sequence length="37" mass="4096">MAEDTTILDVDEYVSKSPVKETVSNGIAKRLRTRSGK</sequence>
<dbReference type="AlphaFoldDB" id="A0A392W5W2"/>
<feature type="non-terminal residue" evidence="1">
    <location>
        <position position="37"/>
    </location>
</feature>
<reference evidence="1 2" key="1">
    <citation type="journal article" date="2018" name="Front. Plant Sci.">
        <title>Red Clover (Trifolium pratense) and Zigzag Clover (T. medium) - A Picture of Genomic Similarities and Differences.</title>
        <authorList>
            <person name="Dluhosova J."/>
            <person name="Istvanek J."/>
            <person name="Nedelnik J."/>
            <person name="Repkova J."/>
        </authorList>
    </citation>
    <scope>NUCLEOTIDE SEQUENCE [LARGE SCALE GENOMIC DNA]</scope>
    <source>
        <strain evidence="2">cv. 10/8</strain>
        <tissue evidence="1">Leaf</tissue>
    </source>
</reference>